<dbReference type="EnsemblMetazoa" id="RPRC004122-RA">
    <property type="protein sequence ID" value="RPRC004122-PA"/>
    <property type="gene ID" value="RPRC004122"/>
</dbReference>
<evidence type="ECO:0000313" key="2">
    <source>
        <dbReference type="EnsemblMetazoa" id="RPRC004122-PA"/>
    </source>
</evidence>
<accession>T1HJ99</accession>
<feature type="compositionally biased region" description="Polar residues" evidence="1">
    <location>
        <begin position="57"/>
        <end position="67"/>
    </location>
</feature>
<organism evidence="2 3">
    <name type="scientific">Rhodnius prolixus</name>
    <name type="common">Triatomid bug</name>
    <dbReference type="NCBI Taxonomy" id="13249"/>
    <lineage>
        <taxon>Eukaryota</taxon>
        <taxon>Metazoa</taxon>
        <taxon>Ecdysozoa</taxon>
        <taxon>Arthropoda</taxon>
        <taxon>Hexapoda</taxon>
        <taxon>Insecta</taxon>
        <taxon>Pterygota</taxon>
        <taxon>Neoptera</taxon>
        <taxon>Paraneoptera</taxon>
        <taxon>Hemiptera</taxon>
        <taxon>Heteroptera</taxon>
        <taxon>Panheteroptera</taxon>
        <taxon>Cimicomorpha</taxon>
        <taxon>Reduviidae</taxon>
        <taxon>Triatominae</taxon>
        <taxon>Rhodnius</taxon>
    </lineage>
</organism>
<dbReference type="EMBL" id="ACPB03042723">
    <property type="status" value="NOT_ANNOTATED_CDS"/>
    <property type="molecule type" value="Genomic_DNA"/>
</dbReference>
<sequence>MSVSDLDQDGHSHMSDDASSIASSQVAHKRTALNASPPNKKKKSRKVKSTKIREPSNKQTLPSSVDADSTPVGHDHLVLTSNGAQQPPCFITANPFAPLAINIDEENNIIEQEKEKSSKPPPIFIKNITNYVGMCRVLTSLVGDNNFSCKARASDTMVTRLHC</sequence>
<dbReference type="VEuPathDB" id="VectorBase:RPRC004122"/>
<dbReference type="HOGENOM" id="CLU_1629130_0_0_1"/>
<dbReference type="InParanoid" id="T1HJ99"/>
<evidence type="ECO:0000313" key="3">
    <source>
        <dbReference type="Proteomes" id="UP000015103"/>
    </source>
</evidence>
<feature type="compositionally biased region" description="Polar residues" evidence="1">
    <location>
        <begin position="17"/>
        <end position="26"/>
    </location>
</feature>
<protein>
    <submittedName>
        <fullName evidence="2">Uncharacterized protein</fullName>
    </submittedName>
</protein>
<name>T1HJ99_RHOPR</name>
<feature type="region of interest" description="Disordered" evidence="1">
    <location>
        <begin position="1"/>
        <end position="79"/>
    </location>
</feature>
<dbReference type="Proteomes" id="UP000015103">
    <property type="component" value="Unassembled WGS sequence"/>
</dbReference>
<keyword evidence="3" id="KW-1185">Reference proteome</keyword>
<reference evidence="2" key="1">
    <citation type="submission" date="2015-05" db="UniProtKB">
        <authorList>
            <consortium name="EnsemblMetazoa"/>
        </authorList>
    </citation>
    <scope>IDENTIFICATION</scope>
</reference>
<feature type="compositionally biased region" description="Basic residues" evidence="1">
    <location>
        <begin position="39"/>
        <end position="50"/>
    </location>
</feature>
<evidence type="ECO:0000256" key="1">
    <source>
        <dbReference type="SAM" id="MobiDB-lite"/>
    </source>
</evidence>
<proteinExistence type="predicted"/>
<dbReference type="AlphaFoldDB" id="T1HJ99"/>